<proteinExistence type="predicted"/>
<sequence length="57" mass="5879">MTAKLRVSAGNPDQLSWGLASWPPAPMMPLIWAVPSGWPSVTDAEVSVNDGSLGSAA</sequence>
<name>A0A2S8BNB3_9MYCO</name>
<dbReference type="EMBL" id="PPEA01000229">
    <property type="protein sequence ID" value="PQM48151.1"/>
    <property type="molecule type" value="Genomic_DNA"/>
</dbReference>
<evidence type="ECO:0000313" key="1">
    <source>
        <dbReference type="EMBL" id="PQM48151.1"/>
    </source>
</evidence>
<gene>
    <name evidence="1" type="ORF">C1Y40_01613</name>
</gene>
<reference evidence="1 2" key="1">
    <citation type="journal article" date="2017" name="Int. J. Syst. Evol. Microbiol.">
        <title>Mycobacterium talmoniae sp. nov., a slowly growing mycobacterium isolated from human respiratory samples.</title>
        <authorList>
            <person name="Davidson R.M."/>
            <person name="DeGroote M.A."/>
            <person name="Marola J.L."/>
            <person name="Buss S."/>
            <person name="Jones V."/>
            <person name="McNeil M.R."/>
            <person name="Freifeld A.G."/>
            <person name="Elaine Epperson L."/>
            <person name="Hasan N.A."/>
            <person name="Jackson M."/>
            <person name="Iwen P.C."/>
            <person name="Salfinger M."/>
            <person name="Strong M."/>
        </authorList>
    </citation>
    <scope>NUCLEOTIDE SEQUENCE [LARGE SCALE GENOMIC DNA]</scope>
    <source>
        <strain evidence="1 2">ATCC BAA-2683</strain>
    </source>
</reference>
<protein>
    <submittedName>
        <fullName evidence="1">Uncharacterized protein</fullName>
    </submittedName>
</protein>
<dbReference type="AlphaFoldDB" id="A0A2S8BNB3"/>
<organism evidence="1 2">
    <name type="scientific">Mycobacterium talmoniae</name>
    <dbReference type="NCBI Taxonomy" id="1858794"/>
    <lineage>
        <taxon>Bacteria</taxon>
        <taxon>Bacillati</taxon>
        <taxon>Actinomycetota</taxon>
        <taxon>Actinomycetes</taxon>
        <taxon>Mycobacteriales</taxon>
        <taxon>Mycobacteriaceae</taxon>
        <taxon>Mycobacterium</taxon>
    </lineage>
</organism>
<dbReference type="Proteomes" id="UP000238296">
    <property type="component" value="Unassembled WGS sequence"/>
</dbReference>
<comment type="caution">
    <text evidence="1">The sequence shown here is derived from an EMBL/GenBank/DDBJ whole genome shotgun (WGS) entry which is preliminary data.</text>
</comment>
<evidence type="ECO:0000313" key="2">
    <source>
        <dbReference type="Proteomes" id="UP000238296"/>
    </source>
</evidence>
<accession>A0A2S8BNB3</accession>